<sequence length="1279" mass="142810">MFHLTDAVDDLLAKLSNDGPSLQTRRSLGVFQVLGKDLVPLLISASSDHPKVLPKLIKLLSHLTSPIECLLPTNFATTDEGKQVTYELDSLLRAIKLVFTDFRATKAIVDYLKVLTTKVDELSPDECEGVSDGLLLLRNILHIAHKDAGLQNQILWNLFAHSLDKILLHLMTCSQKQKWGIALVQLIALIYKDQHVSNLQKLLNEWLENSMSESSEDNESNTSPPDPEASRGDSSSEPTLTSDPTSDSSDTGRRRCKSSSGSSSGIKSTTATGEAVDSGTACGEQSTAQRCLPSNSSTTSNASTGNTSSGRMTSPVIKESSPGQKVYTKPKTKGKGKNGSKERMSDVDSGISSSHFSTDKNHVAPDDQQQRVEQQPTPARPHPSTTVKQESYNQQESNSTSSNEDDPQQPKMTMMTKQRTIKLSTHAKNVPKLRVPPPKITVSLQDKSDMRKKKLHKRKRRDKTSIKALVHHNPTDEDISLVLREFTVDFLLKGYGSLVALLQEQLSRNASLQVDKSHFLWLITYFLKFASQIDLDLELISPVLSNDMLSYLTFEGVAMCENLAVCKDDLKPHLRRMHLVVTAIRELVHAVEVYSKHSSYTNDDKFHLTKLQGYMLNVKELRYLFLLLIRHFKPGVQSKQYLQDLITTNHVFLLLVEKISTYPEYNGQFKMTDFIKEFASPLIMQQYGHLLEDFRKNGEFVNDCVFTMMHHIAGDLSQPDVLYQPLILKTFSNIWEVEFEVKDDWADLIEYVIQRFMKSSRDEKRQIFKSGTSNTSDDNGWSKEDLNNLYWYYTRCATTNDAIGKIMDLYGGAGGGSTGKTRESILNQLLHQRIIGYNQFLKFLASEKMETGDLGTCDIMSTITSSSHATAGSSCHSVPTSVLMDHLRDANQNSFSFQKSEAFPFSSNNSTVDDGVEMLKSIEIDDSCGENEPFFKEEEDQEVETVSASLSANTISPQTPSNDYNDDPHSTQPESSEIPMDICDLDIALGELINQIVEEGQDLAWLQKQVLQACHVKFNFETNRVRFRSTRETAGGVENENIVEDEREIVGPIPYHYTLLGQSIPIIPWTHYQEILLLSPPYLLLLHKLGFHLPGDVGKLFPRIPHFWTSDVLLAVANKLGPIPTKEVLNFDLAKLMELMESHKLDEEDITSLPTPNLAMSGMGMGTPMNEDLNYNLPGIGVAGNFIPGPASFGFGAAPHTVNWMELVHKSKQIINRHSDSGDSSSSESLSDESEHMDDCASLKALPPTDQSEDVTMMSEASAHEDDDEGDDEDDQVDL</sequence>
<dbReference type="GO" id="GO:0009649">
    <property type="term" value="P:entrainment of circadian clock"/>
    <property type="evidence" value="ECO:0007669"/>
    <property type="project" value="TreeGrafter"/>
</dbReference>
<dbReference type="Proteomes" id="UP000094527">
    <property type="component" value="Unassembled WGS sequence"/>
</dbReference>
<accession>A0A1D2NJN2</accession>
<dbReference type="InterPro" id="IPR006906">
    <property type="entry name" value="Timeless_N"/>
</dbReference>
<feature type="compositionally biased region" description="Basic residues" evidence="4">
    <location>
        <begin position="328"/>
        <end position="338"/>
    </location>
</feature>
<evidence type="ECO:0000256" key="2">
    <source>
        <dbReference type="ARBA" id="ARBA00008174"/>
    </source>
</evidence>
<dbReference type="Pfam" id="PF05029">
    <property type="entry name" value="TIMELESS_C"/>
    <property type="match status" value="1"/>
</dbReference>
<dbReference type="GO" id="GO:0006281">
    <property type="term" value="P:DNA repair"/>
    <property type="evidence" value="ECO:0007669"/>
    <property type="project" value="TreeGrafter"/>
</dbReference>
<feature type="region of interest" description="Disordered" evidence="4">
    <location>
        <begin position="936"/>
        <end position="976"/>
    </location>
</feature>
<comment type="subcellular location">
    <subcellularLocation>
        <location evidence="1">Nucleus</location>
    </subcellularLocation>
</comment>
<dbReference type="PANTHER" id="PTHR22940:SF5">
    <property type="entry name" value="PROTEIN TIMELESS"/>
    <property type="match status" value="1"/>
</dbReference>
<gene>
    <name evidence="7" type="ORF">Ocin01_01260</name>
</gene>
<evidence type="ECO:0000256" key="4">
    <source>
        <dbReference type="SAM" id="MobiDB-lite"/>
    </source>
</evidence>
<evidence type="ECO:0000259" key="6">
    <source>
        <dbReference type="Pfam" id="PF05029"/>
    </source>
</evidence>
<feature type="compositionally biased region" description="Low complexity" evidence="4">
    <location>
        <begin position="389"/>
        <end position="402"/>
    </location>
</feature>
<comment type="similarity">
    <text evidence="2">Belongs to the timeless family.</text>
</comment>
<dbReference type="InterPro" id="IPR007725">
    <property type="entry name" value="TIMELESS_C"/>
</dbReference>
<feature type="compositionally biased region" description="Low complexity" evidence="4">
    <location>
        <begin position="233"/>
        <end position="249"/>
    </location>
</feature>
<evidence type="ECO:0000256" key="3">
    <source>
        <dbReference type="ARBA" id="ARBA00023242"/>
    </source>
</evidence>
<dbReference type="OMA" id="RMHLVIT"/>
<feature type="region of interest" description="Disordered" evidence="4">
    <location>
        <begin position="210"/>
        <end position="416"/>
    </location>
</feature>
<feature type="region of interest" description="Disordered" evidence="4">
    <location>
        <begin position="431"/>
        <end position="463"/>
    </location>
</feature>
<dbReference type="GO" id="GO:0031298">
    <property type="term" value="C:replication fork protection complex"/>
    <property type="evidence" value="ECO:0007669"/>
    <property type="project" value="TreeGrafter"/>
</dbReference>
<feature type="compositionally biased region" description="Low complexity" evidence="4">
    <location>
        <begin position="294"/>
        <end position="310"/>
    </location>
</feature>
<dbReference type="EMBL" id="LJIJ01000023">
    <property type="protein sequence ID" value="ODN05422.1"/>
    <property type="molecule type" value="Genomic_DNA"/>
</dbReference>
<dbReference type="STRING" id="48709.A0A1D2NJN2"/>
<organism evidence="7 8">
    <name type="scientific">Orchesella cincta</name>
    <name type="common">Springtail</name>
    <name type="synonym">Podura cincta</name>
    <dbReference type="NCBI Taxonomy" id="48709"/>
    <lineage>
        <taxon>Eukaryota</taxon>
        <taxon>Metazoa</taxon>
        <taxon>Ecdysozoa</taxon>
        <taxon>Arthropoda</taxon>
        <taxon>Hexapoda</taxon>
        <taxon>Collembola</taxon>
        <taxon>Entomobryomorpha</taxon>
        <taxon>Entomobryoidea</taxon>
        <taxon>Orchesellidae</taxon>
        <taxon>Orchesellinae</taxon>
        <taxon>Orchesella</taxon>
    </lineage>
</organism>
<feature type="compositionally biased region" description="Polar residues" evidence="4">
    <location>
        <begin position="371"/>
        <end position="388"/>
    </location>
</feature>
<feature type="domain" description="Timeless C-terminal" evidence="6">
    <location>
        <begin position="993"/>
        <end position="1113"/>
    </location>
</feature>
<evidence type="ECO:0000313" key="7">
    <source>
        <dbReference type="EMBL" id="ODN05422.1"/>
    </source>
</evidence>
<dbReference type="InterPro" id="IPR044998">
    <property type="entry name" value="Timeless"/>
</dbReference>
<proteinExistence type="inferred from homology"/>
<keyword evidence="8" id="KW-1185">Reference proteome</keyword>
<feature type="compositionally biased region" description="Acidic residues" evidence="4">
    <location>
        <begin position="1265"/>
        <end position="1279"/>
    </location>
</feature>
<dbReference type="GO" id="GO:0048511">
    <property type="term" value="P:rhythmic process"/>
    <property type="evidence" value="ECO:0007669"/>
    <property type="project" value="UniProtKB-KW"/>
</dbReference>
<feature type="compositionally biased region" description="Basic and acidic residues" evidence="4">
    <location>
        <begin position="357"/>
        <end position="370"/>
    </location>
</feature>
<comment type="caution">
    <text evidence="7">The sequence shown here is derived from an EMBL/GenBank/DDBJ whole genome shotgun (WGS) entry which is preliminary data.</text>
</comment>
<dbReference type="GO" id="GO:0003677">
    <property type="term" value="F:DNA binding"/>
    <property type="evidence" value="ECO:0007669"/>
    <property type="project" value="TreeGrafter"/>
</dbReference>
<feature type="compositionally biased region" description="Polar residues" evidence="4">
    <location>
        <begin position="944"/>
        <end position="963"/>
    </location>
</feature>
<evidence type="ECO:0000259" key="5">
    <source>
        <dbReference type="Pfam" id="PF04821"/>
    </source>
</evidence>
<name>A0A1D2NJN2_ORCCI</name>
<reference evidence="7 8" key="1">
    <citation type="journal article" date="2016" name="Genome Biol. Evol.">
        <title>Gene Family Evolution Reflects Adaptation to Soil Environmental Stressors in the Genome of the Collembolan Orchesella cincta.</title>
        <authorList>
            <person name="Faddeeva-Vakhrusheva A."/>
            <person name="Derks M.F."/>
            <person name="Anvar S.Y."/>
            <person name="Agamennone V."/>
            <person name="Suring W."/>
            <person name="Smit S."/>
            <person name="van Straalen N.M."/>
            <person name="Roelofs D."/>
        </authorList>
    </citation>
    <scope>NUCLEOTIDE SEQUENCE [LARGE SCALE GENOMIC DNA]</scope>
    <source>
        <tissue evidence="7">Mixed pool</tissue>
    </source>
</reference>
<feature type="region of interest" description="Disordered" evidence="4">
    <location>
        <begin position="1216"/>
        <end position="1279"/>
    </location>
</feature>
<feature type="domain" description="Timeless N-terminal" evidence="5">
    <location>
        <begin position="17"/>
        <end position="224"/>
    </location>
</feature>
<protein>
    <submittedName>
        <fullName evidence="7">Protein timeless</fullName>
    </submittedName>
</protein>
<dbReference type="PANTHER" id="PTHR22940">
    <property type="entry name" value="TIMEOUT/TIMELESS-2"/>
    <property type="match status" value="1"/>
</dbReference>
<feature type="compositionally biased region" description="Polar residues" evidence="4">
    <location>
        <begin position="283"/>
        <end position="293"/>
    </location>
</feature>
<feature type="compositionally biased region" description="Basic residues" evidence="4">
    <location>
        <begin position="450"/>
        <end position="462"/>
    </location>
</feature>
<dbReference type="Pfam" id="PF04821">
    <property type="entry name" value="TIMELESS"/>
    <property type="match status" value="1"/>
</dbReference>
<evidence type="ECO:0000256" key="1">
    <source>
        <dbReference type="ARBA" id="ARBA00004123"/>
    </source>
</evidence>
<dbReference type="GO" id="GO:0000076">
    <property type="term" value="P:DNA replication checkpoint signaling"/>
    <property type="evidence" value="ECO:0007669"/>
    <property type="project" value="TreeGrafter"/>
</dbReference>
<dbReference type="AlphaFoldDB" id="A0A1D2NJN2"/>
<evidence type="ECO:0000313" key="8">
    <source>
        <dbReference type="Proteomes" id="UP000094527"/>
    </source>
</evidence>
<feature type="compositionally biased region" description="Low complexity" evidence="4">
    <location>
        <begin position="258"/>
        <end position="268"/>
    </location>
</feature>
<dbReference type="GO" id="GO:0043111">
    <property type="term" value="P:replication fork arrest"/>
    <property type="evidence" value="ECO:0007669"/>
    <property type="project" value="TreeGrafter"/>
</dbReference>
<dbReference type="OrthoDB" id="6429365at2759"/>
<keyword evidence="3" id="KW-0539">Nucleus</keyword>